<dbReference type="GO" id="GO:0032259">
    <property type="term" value="P:methylation"/>
    <property type="evidence" value="ECO:0007669"/>
    <property type="project" value="UniProtKB-KW"/>
</dbReference>
<dbReference type="Proteomes" id="UP000683493">
    <property type="component" value="Chromosome"/>
</dbReference>
<dbReference type="Pfam" id="PF08241">
    <property type="entry name" value="Methyltransf_11"/>
    <property type="match status" value="1"/>
</dbReference>
<evidence type="ECO:0000313" key="3">
    <source>
        <dbReference type="Proteomes" id="UP000683493"/>
    </source>
</evidence>
<name>A0ABX8JMZ4_9BACT</name>
<keyword evidence="2" id="KW-0808">Transferase</keyword>
<dbReference type="GO" id="GO:0008168">
    <property type="term" value="F:methyltransferase activity"/>
    <property type="evidence" value="ECO:0007669"/>
    <property type="project" value="UniProtKB-KW"/>
</dbReference>
<protein>
    <submittedName>
        <fullName evidence="2">Class I SAM-dependent methyltransferase</fullName>
    </submittedName>
</protein>
<dbReference type="EMBL" id="CP076724">
    <property type="protein sequence ID" value="QWV99044.1"/>
    <property type="molecule type" value="Genomic_DNA"/>
</dbReference>
<sequence length="243" mass="27202">MLDSPDRYGEIRAAIEGKPALKRFYLEVYREYRRVLARSPGTGTALEIGSGAGFAKEVVPELVTSDIVPYPGVDLVLDGTSLPYPEGSLRFLCMTNVFHHIPDAGAFLREAERVLVPGGRLLIADQHVGFLSRPILRHLHHEPCDPEAKEWAFQSAGPLSGANGALAWIVFRRDLRLFRERFPDLQLERYQPHSPLLYWLCGGLKKWCLVPSCAIDAVLAADRLLARLLPDSGSFVFIELVRR</sequence>
<feature type="domain" description="Methyltransferase type 11" evidence="1">
    <location>
        <begin position="75"/>
        <end position="123"/>
    </location>
</feature>
<evidence type="ECO:0000259" key="1">
    <source>
        <dbReference type="Pfam" id="PF08241"/>
    </source>
</evidence>
<gene>
    <name evidence="2" type="ORF">KP005_07105</name>
</gene>
<keyword evidence="3" id="KW-1185">Reference proteome</keyword>
<proteinExistence type="predicted"/>
<reference evidence="2 3" key="1">
    <citation type="submission" date="2021-06" db="EMBL/GenBank/DDBJ databases">
        <title>Gemonas diversity in paddy soil.</title>
        <authorList>
            <person name="Liu G."/>
        </authorList>
    </citation>
    <scope>NUCLEOTIDE SEQUENCE [LARGE SCALE GENOMIC DNA]</scope>
    <source>
        <strain evidence="2 3">RG29</strain>
    </source>
</reference>
<organism evidence="2 3">
    <name type="scientific">Geomonas diazotrophica</name>
    <dbReference type="NCBI Taxonomy" id="2843197"/>
    <lineage>
        <taxon>Bacteria</taxon>
        <taxon>Pseudomonadati</taxon>
        <taxon>Thermodesulfobacteriota</taxon>
        <taxon>Desulfuromonadia</taxon>
        <taxon>Geobacterales</taxon>
        <taxon>Geobacteraceae</taxon>
        <taxon>Geomonas</taxon>
    </lineage>
</organism>
<accession>A0ABX8JMZ4</accession>
<keyword evidence="2" id="KW-0489">Methyltransferase</keyword>
<evidence type="ECO:0000313" key="2">
    <source>
        <dbReference type="EMBL" id="QWV99044.1"/>
    </source>
</evidence>
<dbReference type="InterPro" id="IPR013216">
    <property type="entry name" value="Methyltransf_11"/>
</dbReference>